<proteinExistence type="predicted"/>
<keyword evidence="3" id="KW-0862">Zinc</keyword>
<dbReference type="InterPro" id="IPR007588">
    <property type="entry name" value="Znf_FLYWCH"/>
</dbReference>
<dbReference type="EMBL" id="CAJOBH010001180">
    <property type="protein sequence ID" value="CAF3840274.1"/>
    <property type="molecule type" value="Genomic_DNA"/>
</dbReference>
<evidence type="ECO:0000256" key="1">
    <source>
        <dbReference type="ARBA" id="ARBA00022723"/>
    </source>
</evidence>
<comment type="caution">
    <text evidence="5">The sequence shown here is derived from an EMBL/GenBank/DDBJ whole genome shotgun (WGS) entry which is preliminary data.</text>
</comment>
<evidence type="ECO:0000259" key="4">
    <source>
        <dbReference type="Pfam" id="PF04500"/>
    </source>
</evidence>
<feature type="domain" description="FLYWCH-type" evidence="4">
    <location>
        <begin position="16"/>
        <end position="71"/>
    </location>
</feature>
<sequence length="99" mass="11486">MDAFANTNNNISFIPLNNGQRLLAMNEYLYGCNKKSVQKKYWKCIVNGCTMHIHTDDNDIYLCSGKVDHDHEPNSDLIRTTRLRQQMKQRVGGSEYECK</sequence>
<name>A0A815UW20_9BILA</name>
<evidence type="ECO:0000313" key="6">
    <source>
        <dbReference type="EMBL" id="CAF3840274.1"/>
    </source>
</evidence>
<evidence type="ECO:0000256" key="3">
    <source>
        <dbReference type="ARBA" id="ARBA00022833"/>
    </source>
</evidence>
<reference evidence="5" key="1">
    <citation type="submission" date="2021-02" db="EMBL/GenBank/DDBJ databases">
        <authorList>
            <person name="Nowell W R."/>
        </authorList>
    </citation>
    <scope>NUCLEOTIDE SEQUENCE</scope>
</reference>
<keyword evidence="1" id="KW-0479">Metal-binding</keyword>
<dbReference type="Pfam" id="PF04500">
    <property type="entry name" value="FLYWCH"/>
    <property type="match status" value="1"/>
</dbReference>
<protein>
    <recommendedName>
        <fullName evidence="4">FLYWCH-type domain-containing protein</fullName>
    </recommendedName>
</protein>
<dbReference type="GO" id="GO:0008270">
    <property type="term" value="F:zinc ion binding"/>
    <property type="evidence" value="ECO:0007669"/>
    <property type="project" value="UniProtKB-KW"/>
</dbReference>
<organism evidence="5 7">
    <name type="scientific">Rotaria magnacalcarata</name>
    <dbReference type="NCBI Taxonomy" id="392030"/>
    <lineage>
        <taxon>Eukaryota</taxon>
        <taxon>Metazoa</taxon>
        <taxon>Spiralia</taxon>
        <taxon>Gnathifera</taxon>
        <taxon>Rotifera</taxon>
        <taxon>Eurotatoria</taxon>
        <taxon>Bdelloidea</taxon>
        <taxon>Philodinida</taxon>
        <taxon>Philodinidae</taxon>
        <taxon>Rotaria</taxon>
    </lineage>
</organism>
<evidence type="ECO:0000313" key="5">
    <source>
        <dbReference type="EMBL" id="CAF1524738.1"/>
    </source>
</evidence>
<dbReference type="EMBL" id="CAJNOV010013537">
    <property type="protein sequence ID" value="CAF1524738.1"/>
    <property type="molecule type" value="Genomic_DNA"/>
</dbReference>
<accession>A0A815UW20</accession>
<evidence type="ECO:0000313" key="7">
    <source>
        <dbReference type="Proteomes" id="UP000663855"/>
    </source>
</evidence>
<evidence type="ECO:0000256" key="2">
    <source>
        <dbReference type="ARBA" id="ARBA00022771"/>
    </source>
</evidence>
<keyword evidence="2" id="KW-0863">Zinc-finger</keyword>
<dbReference type="Proteomes" id="UP000681967">
    <property type="component" value="Unassembled WGS sequence"/>
</dbReference>
<gene>
    <name evidence="6" type="ORF">BYL167_LOCUS5239</name>
    <name evidence="5" type="ORF">CJN711_LOCUS28629</name>
</gene>
<dbReference type="Gene3D" id="2.20.25.240">
    <property type="match status" value="1"/>
</dbReference>
<dbReference type="Proteomes" id="UP000663855">
    <property type="component" value="Unassembled WGS sequence"/>
</dbReference>
<dbReference type="AlphaFoldDB" id="A0A815UW20"/>